<dbReference type="Pfam" id="PF00733">
    <property type="entry name" value="Asn_synthase"/>
    <property type="match status" value="1"/>
</dbReference>
<comment type="catalytic activity">
    <reaction evidence="7">
        <text>L-aspartate + L-glutamine + ATP + H2O = L-asparagine + L-glutamate + AMP + diphosphate + H(+)</text>
        <dbReference type="Rhea" id="RHEA:12228"/>
        <dbReference type="ChEBI" id="CHEBI:15377"/>
        <dbReference type="ChEBI" id="CHEBI:15378"/>
        <dbReference type="ChEBI" id="CHEBI:29985"/>
        <dbReference type="ChEBI" id="CHEBI:29991"/>
        <dbReference type="ChEBI" id="CHEBI:30616"/>
        <dbReference type="ChEBI" id="CHEBI:33019"/>
        <dbReference type="ChEBI" id="CHEBI:58048"/>
        <dbReference type="ChEBI" id="CHEBI:58359"/>
        <dbReference type="ChEBI" id="CHEBI:456215"/>
        <dbReference type="EC" id="6.3.5.4"/>
    </reaction>
</comment>
<keyword evidence="4 9" id="KW-0547">Nucleotide-binding</keyword>
<dbReference type="SUPFAM" id="SSF52402">
    <property type="entry name" value="Adenine nucleotide alpha hydrolases-like"/>
    <property type="match status" value="1"/>
</dbReference>
<organism evidence="12 13">
    <name type="scientific">Pseudobacteriovorax antillogorgiicola</name>
    <dbReference type="NCBI Taxonomy" id="1513793"/>
    <lineage>
        <taxon>Bacteria</taxon>
        <taxon>Pseudomonadati</taxon>
        <taxon>Bdellovibrionota</taxon>
        <taxon>Oligoflexia</taxon>
        <taxon>Oligoflexales</taxon>
        <taxon>Pseudobacteriovoracaceae</taxon>
        <taxon>Pseudobacteriovorax</taxon>
    </lineage>
</organism>
<dbReference type="PROSITE" id="PS51278">
    <property type="entry name" value="GATASE_TYPE_2"/>
    <property type="match status" value="1"/>
</dbReference>
<dbReference type="SUPFAM" id="SSF56235">
    <property type="entry name" value="N-terminal nucleophile aminohydrolases (Ntn hydrolases)"/>
    <property type="match status" value="1"/>
</dbReference>
<evidence type="ECO:0000256" key="10">
    <source>
        <dbReference type="PIRSR" id="PIRSR001589-3"/>
    </source>
</evidence>
<dbReference type="CDD" id="cd01991">
    <property type="entry name" value="Asn_synthase_B_C"/>
    <property type="match status" value="1"/>
</dbReference>
<evidence type="ECO:0000256" key="5">
    <source>
        <dbReference type="ARBA" id="ARBA00022840"/>
    </source>
</evidence>
<dbReference type="GO" id="GO:0006529">
    <property type="term" value="P:asparagine biosynthetic process"/>
    <property type="evidence" value="ECO:0007669"/>
    <property type="project" value="UniProtKB-KW"/>
</dbReference>
<evidence type="ECO:0000259" key="11">
    <source>
        <dbReference type="PROSITE" id="PS51278"/>
    </source>
</evidence>
<dbReference type="Gene3D" id="3.40.50.620">
    <property type="entry name" value="HUPs"/>
    <property type="match status" value="2"/>
</dbReference>
<evidence type="ECO:0000313" key="12">
    <source>
        <dbReference type="EMBL" id="SMF08955.1"/>
    </source>
</evidence>
<dbReference type="OrthoDB" id="9763290at2"/>
<dbReference type="Gene3D" id="3.60.20.10">
    <property type="entry name" value="Glutamine Phosphoribosylpyrophosphate, subunit 1, domain 1"/>
    <property type="match status" value="1"/>
</dbReference>
<evidence type="ECO:0000256" key="6">
    <source>
        <dbReference type="ARBA" id="ARBA00022962"/>
    </source>
</evidence>
<dbReference type="InterPro" id="IPR014729">
    <property type="entry name" value="Rossmann-like_a/b/a_fold"/>
</dbReference>
<dbReference type="EMBL" id="FWZT01000004">
    <property type="protein sequence ID" value="SMF08955.1"/>
    <property type="molecule type" value="Genomic_DNA"/>
</dbReference>
<keyword evidence="8" id="KW-0028">Amino-acid biosynthesis</keyword>
<feature type="binding site" evidence="9">
    <location>
        <position position="289"/>
    </location>
    <ligand>
        <name>ATP</name>
        <dbReference type="ChEBI" id="CHEBI:30616"/>
    </ligand>
</feature>
<dbReference type="CDD" id="cd00712">
    <property type="entry name" value="AsnB"/>
    <property type="match status" value="1"/>
</dbReference>
<keyword evidence="8" id="KW-0061">Asparagine biosynthesis</keyword>
<reference evidence="13" key="1">
    <citation type="submission" date="2017-04" db="EMBL/GenBank/DDBJ databases">
        <authorList>
            <person name="Varghese N."/>
            <person name="Submissions S."/>
        </authorList>
    </citation>
    <scope>NUCLEOTIDE SEQUENCE [LARGE SCALE GENOMIC DNA]</scope>
    <source>
        <strain evidence="13">RKEM611</strain>
    </source>
</reference>
<dbReference type="GO" id="GO:0005524">
    <property type="term" value="F:ATP binding"/>
    <property type="evidence" value="ECO:0007669"/>
    <property type="project" value="UniProtKB-KW"/>
</dbReference>
<dbReference type="InterPro" id="IPR001962">
    <property type="entry name" value="Asn_synthase"/>
</dbReference>
<evidence type="ECO:0000256" key="9">
    <source>
        <dbReference type="PIRSR" id="PIRSR001589-2"/>
    </source>
</evidence>
<accession>A0A1Y6BH95</accession>
<evidence type="ECO:0000256" key="7">
    <source>
        <dbReference type="ARBA" id="ARBA00048741"/>
    </source>
</evidence>
<evidence type="ECO:0000256" key="4">
    <source>
        <dbReference type="ARBA" id="ARBA00022741"/>
    </source>
</evidence>
<dbReference type="EC" id="6.3.5.4" evidence="3"/>
<gene>
    <name evidence="12" type="ORF">SAMN06296036_104331</name>
</gene>
<keyword evidence="5 9" id="KW-0067">ATP-binding</keyword>
<dbReference type="NCBIfam" id="TIGR01536">
    <property type="entry name" value="asn_synth_AEB"/>
    <property type="match status" value="1"/>
</dbReference>
<dbReference type="PANTHER" id="PTHR43284:SF1">
    <property type="entry name" value="ASPARAGINE SYNTHETASE"/>
    <property type="match status" value="1"/>
</dbReference>
<dbReference type="STRING" id="1513793.SAMN06296036_104331"/>
<name>A0A1Y6BH95_9BACT</name>
<dbReference type="InterPro" id="IPR051786">
    <property type="entry name" value="ASN_synthetase/amidase"/>
</dbReference>
<keyword evidence="13" id="KW-1185">Reference proteome</keyword>
<evidence type="ECO:0000256" key="3">
    <source>
        <dbReference type="ARBA" id="ARBA00012737"/>
    </source>
</evidence>
<keyword evidence="6 8" id="KW-0315">Glutamine amidotransferase</keyword>
<feature type="domain" description="Glutamine amidotransferase type-2" evidence="11">
    <location>
        <begin position="2"/>
        <end position="214"/>
    </location>
</feature>
<comment type="pathway">
    <text evidence="1">Amino-acid biosynthesis; L-asparagine biosynthesis; L-asparagine from L-aspartate (L-Gln route): step 1/1.</text>
</comment>
<evidence type="ECO:0000313" key="13">
    <source>
        <dbReference type="Proteomes" id="UP000192907"/>
    </source>
</evidence>
<dbReference type="RefSeq" id="WP_132316411.1">
    <property type="nucleotide sequence ID" value="NZ_FWZT01000004.1"/>
</dbReference>
<proteinExistence type="inferred from homology"/>
<feature type="active site" description="For GATase activity" evidence="8">
    <location>
        <position position="2"/>
    </location>
</feature>
<dbReference type="PIRSF" id="PIRSF001589">
    <property type="entry name" value="Asn_synthetase_glu-h"/>
    <property type="match status" value="1"/>
</dbReference>
<sequence>MCGINIIVKKKNNLVDPQDLAAMSSAIEHRGPDEAGFSLLNDNSIGLAHVRLSILDIHSGQQPMFDNKSGELAIVFNGEIYDHEIWRKKLEAKGSSFATKSDTEVIIELYRHYGTDAFAKLNGEFAFMLWDGRKKNLYAVRDYAGVKPLFFYESDQEMIFSSEVKGIFALPRVPRKISKDYLCGPLFGAFSPAISAFEGIQSIKPGHFLCINAEGKKSEHRYWQQSYDVDQSMTFEDAKKLVREKLQKAVSRRLVADVKVNTYLSGGLDSSIVCALMSRERQDFNAYTIGFGDSVYDESHLARQMADHYGAKFNKLDCSMDTIADNLERTAYHTESAIANPGAVAKMQLSELVHQQGEKVCLTGEGADEVFAGYPYFKLEAIWRMLKQGGEERKQGLELWKKFQAKETRSEGIHWNRKVDWSRPNHIYGYAAFMPLRSEEYGNLIQKLFQTKKLGIMANDNPENCFKSQFDIEAMKALDPINASKEMTLNQLYCYMIPNLADRVEMANSIECRTPFLDRELLEAVGTIPPKYFMDLANLREKYVLFDSYKDELPQFHRKIHKHPFMSPDWLTLSKTHRGRELFGEYLSQSALQQSEIFKPKFVALLKFLWNTLPRTSGLRKKIDTLMGLTLSMQVIHKKLIENTVPHSRDFKMIHRKPKVIIEGEMANGR</sequence>
<dbReference type="GO" id="GO:0004066">
    <property type="term" value="F:asparagine synthase (glutamine-hydrolyzing) activity"/>
    <property type="evidence" value="ECO:0007669"/>
    <property type="project" value="UniProtKB-EC"/>
</dbReference>
<evidence type="ECO:0000256" key="8">
    <source>
        <dbReference type="PIRSR" id="PIRSR001589-1"/>
    </source>
</evidence>
<dbReference type="PANTHER" id="PTHR43284">
    <property type="entry name" value="ASPARAGINE SYNTHETASE (GLUTAMINE-HYDROLYZING)"/>
    <property type="match status" value="1"/>
</dbReference>
<dbReference type="InterPro" id="IPR029055">
    <property type="entry name" value="Ntn_hydrolases_N"/>
</dbReference>
<dbReference type="InterPro" id="IPR017932">
    <property type="entry name" value="GATase_2_dom"/>
</dbReference>
<dbReference type="Pfam" id="PF13537">
    <property type="entry name" value="GATase_7"/>
    <property type="match status" value="1"/>
</dbReference>
<evidence type="ECO:0000256" key="1">
    <source>
        <dbReference type="ARBA" id="ARBA00005187"/>
    </source>
</evidence>
<dbReference type="InterPro" id="IPR006426">
    <property type="entry name" value="Asn_synth_AEB"/>
</dbReference>
<dbReference type="Proteomes" id="UP000192907">
    <property type="component" value="Unassembled WGS sequence"/>
</dbReference>
<dbReference type="InterPro" id="IPR033738">
    <property type="entry name" value="AsnB_N"/>
</dbReference>
<feature type="site" description="Important for beta-aspartyl-AMP intermediate formation" evidence="10">
    <location>
        <position position="365"/>
    </location>
</feature>
<feature type="binding site" evidence="9">
    <location>
        <position position="102"/>
    </location>
    <ligand>
        <name>L-glutamine</name>
        <dbReference type="ChEBI" id="CHEBI:58359"/>
    </ligand>
</feature>
<dbReference type="AlphaFoldDB" id="A0A1Y6BH95"/>
<evidence type="ECO:0000256" key="2">
    <source>
        <dbReference type="ARBA" id="ARBA00005752"/>
    </source>
</evidence>
<comment type="similarity">
    <text evidence="2">Belongs to the asparagine synthetase family.</text>
</comment>
<protein>
    <recommendedName>
        <fullName evidence="3">asparagine synthase (glutamine-hydrolyzing)</fullName>
        <ecNumber evidence="3">6.3.5.4</ecNumber>
    </recommendedName>
</protein>